<dbReference type="SUPFAM" id="SSF56935">
    <property type="entry name" value="Porins"/>
    <property type="match status" value="1"/>
</dbReference>
<evidence type="ECO:0000256" key="8">
    <source>
        <dbReference type="ARBA" id="ARBA00023077"/>
    </source>
</evidence>
<dbReference type="Gene3D" id="2.170.130.10">
    <property type="entry name" value="TonB-dependent receptor, plug domain"/>
    <property type="match status" value="1"/>
</dbReference>
<keyword evidence="7" id="KW-0406">Ion transport</keyword>
<dbReference type="RefSeq" id="WP_220379314.1">
    <property type="nucleotide sequence ID" value="NZ_CP080544.1"/>
</dbReference>
<dbReference type="Proteomes" id="UP000824755">
    <property type="component" value="Chromosome"/>
</dbReference>
<evidence type="ECO:0000256" key="1">
    <source>
        <dbReference type="ARBA" id="ARBA00004571"/>
    </source>
</evidence>
<dbReference type="EMBL" id="CP080544">
    <property type="protein sequence ID" value="QYR52529.1"/>
    <property type="molecule type" value="Genomic_DNA"/>
</dbReference>
<keyword evidence="2 11" id="KW-0813">Transport</keyword>
<evidence type="ECO:0000313" key="16">
    <source>
        <dbReference type="Proteomes" id="UP000824755"/>
    </source>
</evidence>
<keyword evidence="10 11" id="KW-0998">Cell outer membrane</keyword>
<evidence type="ECO:0000256" key="6">
    <source>
        <dbReference type="ARBA" id="ARBA00023004"/>
    </source>
</evidence>
<reference evidence="15 16" key="1">
    <citation type="submission" date="2021-08" db="EMBL/GenBank/DDBJ databases">
        <title>Lysobacter sp. strain CJ11 Genome sequencing and assembly.</title>
        <authorList>
            <person name="Kim I."/>
        </authorList>
    </citation>
    <scope>NUCLEOTIDE SEQUENCE [LARGE SCALE GENOMIC DNA]</scope>
    <source>
        <strain evidence="15 16">CJ11</strain>
    </source>
</reference>
<evidence type="ECO:0000256" key="5">
    <source>
        <dbReference type="ARBA" id="ARBA00022692"/>
    </source>
</evidence>
<keyword evidence="9 11" id="KW-0472">Membrane</keyword>
<evidence type="ECO:0000256" key="2">
    <source>
        <dbReference type="ARBA" id="ARBA00022448"/>
    </source>
</evidence>
<keyword evidence="4" id="KW-0410">Iron transport</keyword>
<dbReference type="PANTHER" id="PTHR32552">
    <property type="entry name" value="FERRICHROME IRON RECEPTOR-RELATED"/>
    <property type="match status" value="1"/>
</dbReference>
<evidence type="ECO:0000259" key="14">
    <source>
        <dbReference type="Pfam" id="PF07715"/>
    </source>
</evidence>
<comment type="similarity">
    <text evidence="11 12">Belongs to the TonB-dependent receptor family.</text>
</comment>
<evidence type="ECO:0000256" key="3">
    <source>
        <dbReference type="ARBA" id="ARBA00022452"/>
    </source>
</evidence>
<keyword evidence="15" id="KW-0675">Receptor</keyword>
<evidence type="ECO:0000313" key="15">
    <source>
        <dbReference type="EMBL" id="QYR52529.1"/>
    </source>
</evidence>
<protein>
    <submittedName>
        <fullName evidence="15">TonB-dependent receptor</fullName>
    </submittedName>
</protein>
<keyword evidence="8 12" id="KW-0798">TonB box</keyword>
<dbReference type="InterPro" id="IPR036942">
    <property type="entry name" value="Beta-barrel_TonB_sf"/>
</dbReference>
<dbReference type="InterPro" id="IPR037066">
    <property type="entry name" value="Plug_dom_sf"/>
</dbReference>
<dbReference type="Pfam" id="PF07715">
    <property type="entry name" value="Plug"/>
    <property type="match status" value="1"/>
</dbReference>
<name>A0ABX8WMC0_9GAMM</name>
<sequence>MKRGEVPATGGFAQGSSGWLKKTAMYVSLWLFPYVTGSAQSKPDLPATTKTSQIATSADPATFKTIQVTATRTQRDRHSTAASVSVIRAEDVPEGAKTGLSDIVSTTPGVLARSRQNFAQDEQISIRGFGTRASFGLRGVRLFVDGLPATMPDGQGQTAHFPLSAIDRVEVLRGPFTALYGNASGGVIQLFTPDDEGPLHMSGGLTVGSYGLRRTNASIAGGVGENSALRVSVETLDTDGWRRHASAQRNGLYAKWHTRLGAGELTLIANAFRMPRAEDPQGRTWQEAVDEPRGASAGALRFNTRKSVSQDQLGAVYSWTRGDQTVRVMAYRGQRAIEQVLSTPESAQRSALSAGGWIDLDAPFAGIDARWMAVHGPIEWVAGISAESQTQYRRGYENFVGAIAGLRGALRLQQTDRVRSLDPYVQATLHLSPTWRLSAGVRHTQVDFSSRDNFITADNPDDSGRLQFKAWLPVLGLNWQPRADLSFFVSAGRGFETPTFNELAYRSDGGTGPNYSLLPMRTRSVEAGLHVGSGRRLTAELSLFQTDTRDELIVGASVGGRTYFQNAGRARRAGAEAGIQWQATEAWRVEGSATWMRARFRDAFTGCSITVCSATPRVVPGSAIPGAPELQAHLALQFGRRTGWQARVESHYVSRVSVNTAGDATAPPYALVDARMAYGFEAGGRMARVSLGVDNLADRFHIGSAIINDANGRYYEPGPGRTWMLTFELD</sequence>
<dbReference type="InterPro" id="IPR000531">
    <property type="entry name" value="Beta-barrel_TonB"/>
</dbReference>
<comment type="subcellular location">
    <subcellularLocation>
        <location evidence="1 11">Cell outer membrane</location>
        <topology evidence="1 11">Multi-pass membrane protein</topology>
    </subcellularLocation>
</comment>
<dbReference type="PANTHER" id="PTHR32552:SF81">
    <property type="entry name" value="TONB-DEPENDENT OUTER MEMBRANE RECEPTOR"/>
    <property type="match status" value="1"/>
</dbReference>
<evidence type="ECO:0000256" key="7">
    <source>
        <dbReference type="ARBA" id="ARBA00023065"/>
    </source>
</evidence>
<dbReference type="Pfam" id="PF00593">
    <property type="entry name" value="TonB_dep_Rec_b-barrel"/>
    <property type="match status" value="1"/>
</dbReference>
<keyword evidence="6" id="KW-0408">Iron</keyword>
<evidence type="ECO:0000256" key="11">
    <source>
        <dbReference type="PROSITE-ProRule" id="PRU01360"/>
    </source>
</evidence>
<evidence type="ECO:0000256" key="9">
    <source>
        <dbReference type="ARBA" id="ARBA00023136"/>
    </source>
</evidence>
<keyword evidence="16" id="KW-1185">Reference proteome</keyword>
<evidence type="ECO:0000256" key="10">
    <source>
        <dbReference type="ARBA" id="ARBA00023237"/>
    </source>
</evidence>
<dbReference type="PROSITE" id="PS52016">
    <property type="entry name" value="TONB_DEPENDENT_REC_3"/>
    <property type="match status" value="1"/>
</dbReference>
<dbReference type="InterPro" id="IPR012910">
    <property type="entry name" value="Plug_dom"/>
</dbReference>
<organism evidence="15 16">
    <name type="scientific">Lysobacter soyae</name>
    <dbReference type="NCBI Taxonomy" id="2764185"/>
    <lineage>
        <taxon>Bacteria</taxon>
        <taxon>Pseudomonadati</taxon>
        <taxon>Pseudomonadota</taxon>
        <taxon>Gammaproteobacteria</taxon>
        <taxon>Lysobacterales</taxon>
        <taxon>Lysobacteraceae</taxon>
        <taxon>Lysobacter</taxon>
    </lineage>
</organism>
<dbReference type="CDD" id="cd01347">
    <property type="entry name" value="ligand_gated_channel"/>
    <property type="match status" value="1"/>
</dbReference>
<evidence type="ECO:0000256" key="12">
    <source>
        <dbReference type="RuleBase" id="RU003357"/>
    </source>
</evidence>
<keyword evidence="5 11" id="KW-0812">Transmembrane</keyword>
<evidence type="ECO:0000256" key="4">
    <source>
        <dbReference type="ARBA" id="ARBA00022496"/>
    </source>
</evidence>
<gene>
    <name evidence="15" type="ORF">H8L67_08005</name>
</gene>
<accession>A0ABX8WMC0</accession>
<proteinExistence type="inferred from homology"/>
<keyword evidence="3 11" id="KW-1134">Transmembrane beta strand</keyword>
<feature type="domain" description="TonB-dependent receptor plug" evidence="14">
    <location>
        <begin position="78"/>
        <end position="187"/>
    </location>
</feature>
<dbReference type="InterPro" id="IPR039426">
    <property type="entry name" value="TonB-dep_rcpt-like"/>
</dbReference>
<feature type="domain" description="TonB-dependent receptor-like beta-barrel" evidence="13">
    <location>
        <begin position="301"/>
        <end position="696"/>
    </location>
</feature>
<dbReference type="Gene3D" id="2.40.170.20">
    <property type="entry name" value="TonB-dependent receptor, beta-barrel domain"/>
    <property type="match status" value="1"/>
</dbReference>
<evidence type="ECO:0000259" key="13">
    <source>
        <dbReference type="Pfam" id="PF00593"/>
    </source>
</evidence>